<name>A0AAX4PIM3_9CHLO</name>
<evidence type="ECO:0000256" key="3">
    <source>
        <dbReference type="ARBA" id="ARBA00022448"/>
    </source>
</evidence>
<reference evidence="8 9" key="1">
    <citation type="submission" date="2024-03" db="EMBL/GenBank/DDBJ databases">
        <title>Complete genome sequence of the green alga Chloropicon roscoffensis RCC1871.</title>
        <authorList>
            <person name="Lemieux C."/>
            <person name="Pombert J.-F."/>
            <person name="Otis C."/>
            <person name="Turmel M."/>
        </authorList>
    </citation>
    <scope>NUCLEOTIDE SEQUENCE [LARGE SCALE GENOMIC DNA]</scope>
    <source>
        <strain evidence="8 9">RCC1871</strain>
    </source>
</reference>
<dbReference type="GO" id="GO:0005886">
    <property type="term" value="C:plasma membrane"/>
    <property type="evidence" value="ECO:0007669"/>
    <property type="project" value="TreeGrafter"/>
</dbReference>
<evidence type="ECO:0000256" key="5">
    <source>
        <dbReference type="ARBA" id="ARBA00022989"/>
    </source>
</evidence>
<evidence type="ECO:0000313" key="9">
    <source>
        <dbReference type="Proteomes" id="UP001472866"/>
    </source>
</evidence>
<dbReference type="EMBL" id="CP151513">
    <property type="protein sequence ID" value="WZN65951.1"/>
    <property type="molecule type" value="Genomic_DNA"/>
</dbReference>
<feature type="transmembrane region" description="Helical" evidence="7">
    <location>
        <begin position="168"/>
        <end position="193"/>
    </location>
</feature>
<evidence type="ECO:0000256" key="2">
    <source>
        <dbReference type="ARBA" id="ARBA00009965"/>
    </source>
</evidence>
<sequence>MHPEGKPAPMAKEEGTIVIDQKGSNWSKFLQFLGPGILIAVVYVDPGQITVDMESGSVFEYKLLWALVVSNLMGLLFQHVCTRLSITTGRNLAEENRLEYPWKVRVFLWFSVELASIAADVGYVMGTAIALEILTGIPLHYGVLITGLDTFLALGLQYFGIRTVEMIVGLLFGAVLLCYLVEIFLVSPSMPGILDGLVPRAWHSNDKYGVKTWIELLCANLGAAVCPPNFFLQSALVNVRSIDRSEKSIREAFAFNLMETSLCLFLATLVNIVMLILAASEFFPERVVSLSQGADLLRNTLGDSASTAFAIAMLCAGQSSSLTGVLSTQYIMEGFFEMTIPGWVVRLVTRVIAILPAFMIVYTYGPNTAADLIEKAQVVVNLVVPFTVIPLTKFLCSEVKMGVFVLPRWLQNVCWASALAALVLNLFSICETLSTLTESEAVNSTLTVGITGFYVTFSAYLAARRVRINTEGKVAPGISRHGSRGDLAGLGWLFPAGPHGGNSMTLNRREMAAAVGAAVLAGVAVLSLSWQLLDRSQTA</sequence>
<keyword evidence="9" id="KW-1185">Reference proteome</keyword>
<dbReference type="InterPro" id="IPR001046">
    <property type="entry name" value="NRAMP_fam"/>
</dbReference>
<dbReference type="PANTHER" id="PTHR11706">
    <property type="entry name" value="SOLUTE CARRIER PROTEIN FAMILY 11 MEMBER"/>
    <property type="match status" value="1"/>
</dbReference>
<feature type="transmembrane region" description="Helical" evidence="7">
    <location>
        <begin position="137"/>
        <end position="156"/>
    </location>
</feature>
<keyword evidence="3" id="KW-0813">Transport</keyword>
<keyword evidence="5 7" id="KW-1133">Transmembrane helix</keyword>
<proteinExistence type="inferred from homology"/>
<evidence type="ECO:0000256" key="6">
    <source>
        <dbReference type="ARBA" id="ARBA00023136"/>
    </source>
</evidence>
<dbReference type="GO" id="GO:0015086">
    <property type="term" value="F:cadmium ion transmembrane transporter activity"/>
    <property type="evidence" value="ECO:0007669"/>
    <property type="project" value="TreeGrafter"/>
</dbReference>
<evidence type="ECO:0000256" key="1">
    <source>
        <dbReference type="ARBA" id="ARBA00004141"/>
    </source>
</evidence>
<feature type="transmembrane region" description="Helical" evidence="7">
    <location>
        <begin position="376"/>
        <end position="397"/>
    </location>
</feature>
<feature type="transmembrane region" description="Helical" evidence="7">
    <location>
        <begin position="213"/>
        <end position="232"/>
    </location>
</feature>
<dbReference type="NCBIfam" id="TIGR01197">
    <property type="entry name" value="nramp"/>
    <property type="match status" value="1"/>
</dbReference>
<feature type="transmembrane region" description="Helical" evidence="7">
    <location>
        <begin position="106"/>
        <end position="131"/>
    </location>
</feature>
<dbReference type="GO" id="GO:0034755">
    <property type="term" value="P:iron ion transmembrane transport"/>
    <property type="evidence" value="ECO:0007669"/>
    <property type="project" value="TreeGrafter"/>
</dbReference>
<feature type="transmembrane region" description="Helical" evidence="7">
    <location>
        <begin position="343"/>
        <end position="364"/>
    </location>
</feature>
<evidence type="ECO:0000256" key="4">
    <source>
        <dbReference type="ARBA" id="ARBA00022692"/>
    </source>
</evidence>
<dbReference type="PRINTS" id="PR00447">
    <property type="entry name" value="NATRESASSCMP"/>
</dbReference>
<dbReference type="Proteomes" id="UP001472866">
    <property type="component" value="Chromosome 13"/>
</dbReference>
<evidence type="ECO:0000313" key="8">
    <source>
        <dbReference type="EMBL" id="WZN65951.1"/>
    </source>
</evidence>
<feature type="transmembrane region" description="Helical" evidence="7">
    <location>
        <begin position="308"/>
        <end position="331"/>
    </location>
</feature>
<dbReference type="GO" id="GO:0005384">
    <property type="term" value="F:manganese ion transmembrane transporter activity"/>
    <property type="evidence" value="ECO:0007669"/>
    <property type="project" value="TreeGrafter"/>
</dbReference>
<comment type="subcellular location">
    <subcellularLocation>
        <location evidence="1">Membrane</location>
        <topology evidence="1">Multi-pass membrane protein</topology>
    </subcellularLocation>
</comment>
<dbReference type="Pfam" id="PF01566">
    <property type="entry name" value="Nramp"/>
    <property type="match status" value="1"/>
</dbReference>
<keyword evidence="4 7" id="KW-0812">Transmembrane</keyword>
<organism evidence="8 9">
    <name type="scientific">Chloropicon roscoffensis</name>
    <dbReference type="NCBI Taxonomy" id="1461544"/>
    <lineage>
        <taxon>Eukaryota</taxon>
        <taxon>Viridiplantae</taxon>
        <taxon>Chlorophyta</taxon>
        <taxon>Chloropicophyceae</taxon>
        <taxon>Chloropicales</taxon>
        <taxon>Chloropicaceae</taxon>
        <taxon>Chloropicon</taxon>
    </lineage>
</organism>
<keyword evidence="6 7" id="KW-0472">Membrane</keyword>
<evidence type="ECO:0000256" key="7">
    <source>
        <dbReference type="SAM" id="Phobius"/>
    </source>
</evidence>
<dbReference type="NCBIfam" id="NF037982">
    <property type="entry name" value="Nramp_1"/>
    <property type="match status" value="1"/>
</dbReference>
<dbReference type="PANTHER" id="PTHR11706:SF33">
    <property type="entry name" value="NATURAL RESISTANCE-ASSOCIATED MACROPHAGE PROTEIN 2"/>
    <property type="match status" value="1"/>
</dbReference>
<feature type="transmembrane region" description="Helical" evidence="7">
    <location>
        <begin position="253"/>
        <end position="279"/>
    </location>
</feature>
<feature type="transmembrane region" description="Helical" evidence="7">
    <location>
        <begin position="512"/>
        <end position="533"/>
    </location>
</feature>
<feature type="transmembrane region" description="Helical" evidence="7">
    <location>
        <begin position="64"/>
        <end position="86"/>
    </location>
</feature>
<feature type="transmembrane region" description="Helical" evidence="7">
    <location>
        <begin position="26"/>
        <end position="44"/>
    </location>
</feature>
<comment type="similarity">
    <text evidence="2">Belongs to the NRAMP (TC 2.A.55) family.</text>
</comment>
<dbReference type="AlphaFoldDB" id="A0AAX4PIM3"/>
<feature type="transmembrane region" description="Helical" evidence="7">
    <location>
        <begin position="441"/>
        <end position="463"/>
    </location>
</feature>
<gene>
    <name evidence="8" type="ORF">HKI87_13g75140</name>
</gene>
<protein>
    <submittedName>
        <fullName evidence="8">Divalent metal cation transporter</fullName>
    </submittedName>
</protein>
<accession>A0AAX4PIM3</accession>
<feature type="transmembrane region" description="Helical" evidence="7">
    <location>
        <begin position="409"/>
        <end position="429"/>
    </location>
</feature>